<organism evidence="2 3">
    <name type="scientific">Pseudomonas aeruginosa</name>
    <dbReference type="NCBI Taxonomy" id="287"/>
    <lineage>
        <taxon>Bacteria</taxon>
        <taxon>Pseudomonadati</taxon>
        <taxon>Pseudomonadota</taxon>
        <taxon>Gammaproteobacteria</taxon>
        <taxon>Pseudomonadales</taxon>
        <taxon>Pseudomonadaceae</taxon>
        <taxon>Pseudomonas</taxon>
    </lineage>
</organism>
<sequence length="283" mass="31724">MSAAQQLIPVPFYEDTLVLVGQANEPYVAMKPVVENMGLAWQAQHVKLAEKFGSVITIIVTTGSDGKRYDMTCLPLKKLPAWLYSINPSKVKPELREKIVRYQNECDDALWNYWTKGCAVRGDAPNTTQRIALSRHRLALAKELYKTRDPALRQTIHQQLDEVSRAMGLPTPEIDSLGAATPTAPDVLKGFWQALAFLDSKGVAYNHSRAANLLAVNLPELARLLIEHGHPLRFDSALRQGLWLSSAPRCLHKNHPTKSRLVDKTVRCWIFAMHPTAKELSEV</sequence>
<evidence type="ECO:0000313" key="3">
    <source>
        <dbReference type="Proteomes" id="UP000644192"/>
    </source>
</evidence>
<comment type="caution">
    <text evidence="2">The sequence shown here is derived from an EMBL/GenBank/DDBJ whole genome shotgun (WGS) entry which is preliminary data.</text>
</comment>
<evidence type="ECO:0000313" key="2">
    <source>
        <dbReference type="EMBL" id="MZZ15077.1"/>
    </source>
</evidence>
<protein>
    <recommendedName>
        <fullName evidence="1">Antirepressor protein ant N-terminal domain-containing protein</fullName>
    </recommendedName>
</protein>
<proteinExistence type="predicted"/>
<dbReference type="InterPro" id="IPR018875">
    <property type="entry name" value="Antirepressor_Ant_N"/>
</dbReference>
<dbReference type="Proteomes" id="UP000644192">
    <property type="component" value="Unassembled WGS sequence"/>
</dbReference>
<dbReference type="PRINTS" id="PR01994">
    <property type="entry name" value="ANTIREPRESSR"/>
</dbReference>
<dbReference type="AlphaFoldDB" id="A0A6B1YI71"/>
<name>A0A6B1YI71_PSEAI</name>
<dbReference type="Pfam" id="PF10547">
    <property type="entry name" value="P22_AR_N"/>
    <property type="match status" value="1"/>
</dbReference>
<evidence type="ECO:0000259" key="1">
    <source>
        <dbReference type="Pfam" id="PF10547"/>
    </source>
</evidence>
<feature type="domain" description="Antirepressor protein ant N-terminal" evidence="1">
    <location>
        <begin position="10"/>
        <end position="119"/>
    </location>
</feature>
<gene>
    <name evidence="2" type="ORF">GUL26_22750</name>
</gene>
<accession>A0A6B1YI71</accession>
<dbReference type="RefSeq" id="WP_022580437.1">
    <property type="nucleotide sequence ID" value="NZ_AP014646.1"/>
</dbReference>
<reference evidence="2" key="1">
    <citation type="submission" date="2020-01" db="EMBL/GenBank/DDBJ databases">
        <title>Bacteria Cultured from War Wounds Associated with the Conflict in Eastern Ukraine.</title>
        <authorList>
            <person name="Snesrud E."/>
            <person name="Galac M.R."/>
            <person name="Mc Gann P."/>
            <person name="Valentine K."/>
            <person name="Viacheslav K."/>
        </authorList>
    </citation>
    <scope>NUCLEOTIDE SEQUENCE</scope>
    <source>
        <strain evidence="2">VNMU148</strain>
    </source>
</reference>
<dbReference type="EMBL" id="WXZT01000015">
    <property type="protein sequence ID" value="MZZ15077.1"/>
    <property type="molecule type" value="Genomic_DNA"/>
</dbReference>